<sequence>MSLFCEYLLKIIKLSEVVPIEKQPVKNVHREHKHEHKHEHHDHHDHKHDHREHKHQQPPQVQPIQPGKYIPPHLRTNFKPRSPSTDDKPKQNTDGWKTVTRKH</sequence>
<dbReference type="EMBL" id="KY684113">
    <property type="protein sequence ID" value="ARF12440.1"/>
    <property type="molecule type" value="Genomic_DNA"/>
</dbReference>
<reference evidence="2" key="1">
    <citation type="journal article" date="2017" name="Science">
        <title>Giant viruses with an expanded complement of translation system components.</title>
        <authorList>
            <person name="Schulz F."/>
            <person name="Yutin N."/>
            <person name="Ivanova N.N."/>
            <person name="Ortega D.R."/>
            <person name="Lee T.K."/>
            <person name="Vierheilig J."/>
            <person name="Daims H."/>
            <person name="Horn M."/>
            <person name="Wagner M."/>
            <person name="Jensen G.J."/>
            <person name="Kyrpides N.C."/>
            <person name="Koonin E.V."/>
            <person name="Woyke T."/>
        </authorList>
    </citation>
    <scope>NUCLEOTIDE SEQUENCE</scope>
    <source>
        <strain evidence="2">KNV1</strain>
    </source>
</reference>
<feature type="compositionally biased region" description="Basic residues" evidence="1">
    <location>
        <begin position="27"/>
        <end position="56"/>
    </location>
</feature>
<protein>
    <submittedName>
        <fullName evidence="2">Uncharacterized protein</fullName>
    </submittedName>
</protein>
<accession>A0A1V0SL35</accession>
<proteinExistence type="predicted"/>
<evidence type="ECO:0000256" key="1">
    <source>
        <dbReference type="SAM" id="MobiDB-lite"/>
    </source>
</evidence>
<gene>
    <name evidence="2" type="ORF">Klosneuvirus_6_2</name>
</gene>
<evidence type="ECO:0000313" key="2">
    <source>
        <dbReference type="EMBL" id="ARF12440.1"/>
    </source>
</evidence>
<organism evidence="2">
    <name type="scientific">Klosneuvirus KNV1</name>
    <dbReference type="NCBI Taxonomy" id="1977640"/>
    <lineage>
        <taxon>Viruses</taxon>
        <taxon>Varidnaviria</taxon>
        <taxon>Bamfordvirae</taxon>
        <taxon>Nucleocytoviricota</taxon>
        <taxon>Megaviricetes</taxon>
        <taxon>Imitervirales</taxon>
        <taxon>Mimiviridae</taxon>
        <taxon>Klosneuvirinae</taxon>
        <taxon>Klosneuvirus</taxon>
    </lineage>
</organism>
<name>A0A1V0SL35_9VIRU</name>
<feature type="compositionally biased region" description="Low complexity" evidence="1">
    <location>
        <begin position="57"/>
        <end position="66"/>
    </location>
</feature>
<feature type="region of interest" description="Disordered" evidence="1">
    <location>
        <begin position="23"/>
        <end position="103"/>
    </location>
</feature>